<dbReference type="GO" id="GO:0004040">
    <property type="term" value="F:amidase activity"/>
    <property type="evidence" value="ECO:0007669"/>
    <property type="project" value="InterPro"/>
</dbReference>
<evidence type="ECO:0000256" key="4">
    <source>
        <dbReference type="ARBA" id="ARBA00007974"/>
    </source>
</evidence>
<sequence>MDSNFMSSRVNDAAKSFTDLAALNDVKKLGRNQNPEAIMEVARQFESFFITQLMKEMRAGVDLIGKDNFTNSSEMKFHQQMFDQQISLEVANKGGYGLAEIMARQLTEQFDINWDSLENNTPDNKTLLAEVDAADKSLQRRSTPPPSSTIETMGGAQTTATATVPSSVSKVGDSDQAKSEIDAGSLGQTIEQIARFLKPLTGKAADMAKDVIESGVELVEQLQINKGNFFAELKDFAANAAEKLGVDKNVLLAQAALETGWGEFISKGDSGSSKNLFNIKSSSQWTGDSVKVTTVEYRDGVAQKEQANFRAYSSFEDSFDDYADFILSNPRYEKALSCASDSEAYLRELQQAGYATDPNYADKIMQLLQQPEFK</sequence>
<evidence type="ECO:0000256" key="6">
    <source>
        <dbReference type="ARBA" id="ARBA00022764"/>
    </source>
</evidence>
<dbReference type="GO" id="GO:0071973">
    <property type="term" value="P:bacterial-type flagellum-dependent cell motility"/>
    <property type="evidence" value="ECO:0007669"/>
    <property type="project" value="TreeGrafter"/>
</dbReference>
<keyword evidence="14" id="KW-0966">Cell projection</keyword>
<gene>
    <name evidence="14" type="primary">flgJ</name>
    <name evidence="14" type="ORF">GCM10025791_12660</name>
</gene>
<evidence type="ECO:0000256" key="7">
    <source>
        <dbReference type="ARBA" id="ARBA00022795"/>
    </source>
</evidence>
<dbReference type="Gene3D" id="1.10.530.10">
    <property type="match status" value="1"/>
</dbReference>
<protein>
    <recommendedName>
        <fullName evidence="5">Peptidoglycan hydrolase FlgJ</fullName>
    </recommendedName>
    <alternativeName>
        <fullName evidence="11">Muramidase FlgJ</fullName>
    </alternativeName>
</protein>
<keyword evidence="7" id="KW-1005">Bacterial flagellum biogenesis</keyword>
<organism evidence="14 15">
    <name type="scientific">Halioxenophilus aromaticivorans</name>
    <dbReference type="NCBI Taxonomy" id="1306992"/>
    <lineage>
        <taxon>Bacteria</taxon>
        <taxon>Pseudomonadati</taxon>
        <taxon>Pseudomonadota</taxon>
        <taxon>Gammaproteobacteria</taxon>
        <taxon>Alteromonadales</taxon>
        <taxon>Alteromonadaceae</taxon>
        <taxon>Halioxenophilus</taxon>
    </lineage>
</organism>
<comment type="subcellular location">
    <subcellularLocation>
        <location evidence="2">Periplasm</location>
    </subcellularLocation>
</comment>
<proteinExistence type="inferred from homology"/>
<evidence type="ECO:0000256" key="2">
    <source>
        <dbReference type="ARBA" id="ARBA00004418"/>
    </source>
</evidence>
<dbReference type="Pfam" id="PF10135">
    <property type="entry name" value="Rod-binding"/>
    <property type="match status" value="1"/>
</dbReference>
<keyword evidence="15" id="KW-1185">Reference proteome</keyword>
<dbReference type="InterPro" id="IPR013377">
    <property type="entry name" value="FlgJ"/>
</dbReference>
<feature type="region of interest" description="Disordered" evidence="12">
    <location>
        <begin position="135"/>
        <end position="175"/>
    </location>
</feature>
<evidence type="ECO:0000256" key="9">
    <source>
        <dbReference type="ARBA" id="ARBA00023295"/>
    </source>
</evidence>
<comment type="similarity">
    <text evidence="4">In the C-terminal section; belongs to the glycosyl hydrolase 73 family.</text>
</comment>
<evidence type="ECO:0000313" key="14">
    <source>
        <dbReference type="EMBL" id="GAA4936421.1"/>
    </source>
</evidence>
<dbReference type="GO" id="GO:0042597">
    <property type="term" value="C:periplasmic space"/>
    <property type="evidence" value="ECO:0007669"/>
    <property type="project" value="UniProtKB-SubCell"/>
</dbReference>
<comment type="function">
    <text evidence="1">Flagellum-specific muramidase which hydrolyzes the peptidoglycan layer to assemble the rod structure in the periplasmic space.</text>
</comment>
<dbReference type="EMBL" id="BAABLX010000007">
    <property type="protein sequence ID" value="GAA4936421.1"/>
    <property type="molecule type" value="Genomic_DNA"/>
</dbReference>
<feature type="compositionally biased region" description="Low complexity" evidence="12">
    <location>
        <begin position="156"/>
        <end position="171"/>
    </location>
</feature>
<evidence type="ECO:0000256" key="10">
    <source>
        <dbReference type="ARBA" id="ARBA00023316"/>
    </source>
</evidence>
<dbReference type="Pfam" id="PF01832">
    <property type="entry name" value="Glucosaminidase"/>
    <property type="match status" value="1"/>
</dbReference>
<dbReference type="InterPro" id="IPR002901">
    <property type="entry name" value="MGlyc_endo_b_GlcNAc-like_dom"/>
</dbReference>
<comment type="caution">
    <text evidence="14">The sequence shown here is derived from an EMBL/GenBank/DDBJ whole genome shotgun (WGS) entry which is preliminary data.</text>
</comment>
<dbReference type="InterPro" id="IPR019301">
    <property type="entry name" value="Flagellar_prot_FlgJ_N"/>
</dbReference>
<keyword evidence="14" id="KW-0969">Cilium</keyword>
<accession>A0AAV3U087</accession>
<dbReference type="PANTHER" id="PTHR33308:SF9">
    <property type="entry name" value="PEPTIDOGLYCAN HYDROLASE FLGJ"/>
    <property type="match status" value="1"/>
</dbReference>
<evidence type="ECO:0000256" key="5">
    <source>
        <dbReference type="ARBA" id="ARBA00013433"/>
    </source>
</evidence>
<keyword evidence="14" id="KW-0282">Flagellum</keyword>
<dbReference type="Proteomes" id="UP001409585">
    <property type="component" value="Unassembled WGS sequence"/>
</dbReference>
<evidence type="ECO:0000256" key="8">
    <source>
        <dbReference type="ARBA" id="ARBA00022801"/>
    </source>
</evidence>
<dbReference type="AlphaFoldDB" id="A0AAV3U087"/>
<evidence type="ECO:0000256" key="3">
    <source>
        <dbReference type="ARBA" id="ARBA00006880"/>
    </source>
</evidence>
<dbReference type="GO" id="GO:0071555">
    <property type="term" value="P:cell wall organization"/>
    <property type="evidence" value="ECO:0007669"/>
    <property type="project" value="UniProtKB-KW"/>
</dbReference>
<evidence type="ECO:0000256" key="12">
    <source>
        <dbReference type="SAM" id="MobiDB-lite"/>
    </source>
</evidence>
<evidence type="ECO:0000256" key="11">
    <source>
        <dbReference type="ARBA" id="ARBA00030835"/>
    </source>
</evidence>
<dbReference type="GO" id="GO:0044780">
    <property type="term" value="P:bacterial-type flagellum assembly"/>
    <property type="evidence" value="ECO:0007669"/>
    <property type="project" value="InterPro"/>
</dbReference>
<dbReference type="NCBIfam" id="TIGR02541">
    <property type="entry name" value="flagell_FlgJ"/>
    <property type="match status" value="1"/>
</dbReference>
<dbReference type="Gene3D" id="2.10.70.40">
    <property type="entry name" value="peptidoglycan hydrolase"/>
    <property type="match status" value="1"/>
</dbReference>
<evidence type="ECO:0000313" key="15">
    <source>
        <dbReference type="Proteomes" id="UP001409585"/>
    </source>
</evidence>
<dbReference type="PANTHER" id="PTHR33308">
    <property type="entry name" value="PEPTIDOGLYCAN HYDROLASE FLGJ"/>
    <property type="match status" value="1"/>
</dbReference>
<feature type="domain" description="Mannosyl-glycoprotein endo-beta-N-acetylglucosamidase-like" evidence="13">
    <location>
        <begin position="221"/>
        <end position="374"/>
    </location>
</feature>
<reference evidence="15" key="1">
    <citation type="journal article" date="2019" name="Int. J. Syst. Evol. Microbiol.">
        <title>The Global Catalogue of Microorganisms (GCM) 10K type strain sequencing project: providing services to taxonomists for standard genome sequencing and annotation.</title>
        <authorList>
            <consortium name="The Broad Institute Genomics Platform"/>
            <consortium name="The Broad Institute Genome Sequencing Center for Infectious Disease"/>
            <person name="Wu L."/>
            <person name="Ma J."/>
        </authorList>
    </citation>
    <scope>NUCLEOTIDE SEQUENCE [LARGE SCALE GENOMIC DNA]</scope>
    <source>
        <strain evidence="15">JCM 19134</strain>
    </source>
</reference>
<dbReference type="SMART" id="SM00047">
    <property type="entry name" value="LYZ2"/>
    <property type="match status" value="1"/>
</dbReference>
<evidence type="ECO:0000256" key="1">
    <source>
        <dbReference type="ARBA" id="ARBA00002954"/>
    </source>
</evidence>
<keyword evidence="10" id="KW-0961">Cell wall biogenesis/degradation</keyword>
<comment type="similarity">
    <text evidence="3">In the N-terminal section; belongs to the FlgJ family.</text>
</comment>
<name>A0AAV3U087_9ALTE</name>
<dbReference type="GO" id="GO:0016798">
    <property type="term" value="F:hydrolase activity, acting on glycosyl bonds"/>
    <property type="evidence" value="ECO:0007669"/>
    <property type="project" value="UniProtKB-KW"/>
</dbReference>
<keyword evidence="8 14" id="KW-0378">Hydrolase</keyword>
<evidence type="ECO:0000259" key="13">
    <source>
        <dbReference type="SMART" id="SM00047"/>
    </source>
</evidence>
<keyword evidence="6" id="KW-0574">Periplasm</keyword>
<dbReference type="InterPro" id="IPR051056">
    <property type="entry name" value="Glycosyl_Hydrolase_73"/>
</dbReference>
<keyword evidence="9" id="KW-0326">Glycosidase</keyword>